<dbReference type="EMBL" id="LR134350">
    <property type="protein sequence ID" value="VEG28063.1"/>
    <property type="molecule type" value="Genomic_DNA"/>
</dbReference>
<sequence length="88" mass="9809">MRPDLMTALMAVLTGAVGVKLLDLAASAWRRMRAEAHDRETAVQRAERERDRWELVARATRRIAVERGARLADLPLGPGEEPMDTGDD</sequence>
<dbReference type="RefSeq" id="WP_126382440.1">
    <property type="nucleotide sequence ID" value="NZ_LR134350.1"/>
</dbReference>
<keyword evidence="2" id="KW-1185">Reference proteome</keyword>
<evidence type="ECO:0000313" key="1">
    <source>
        <dbReference type="EMBL" id="VEG28063.1"/>
    </source>
</evidence>
<proteinExistence type="predicted"/>
<dbReference type="AlphaFoldDB" id="A0A448HH32"/>
<accession>A0A448HH32</accession>
<gene>
    <name evidence="1" type="ORF">NCTC11636_01344</name>
</gene>
<dbReference type="Proteomes" id="UP000266895">
    <property type="component" value="Chromosome"/>
</dbReference>
<organism evidence="1 2">
    <name type="scientific">Actinomyces howellii</name>
    <dbReference type="NCBI Taxonomy" id="52771"/>
    <lineage>
        <taxon>Bacteria</taxon>
        <taxon>Bacillati</taxon>
        <taxon>Actinomycetota</taxon>
        <taxon>Actinomycetes</taxon>
        <taxon>Actinomycetales</taxon>
        <taxon>Actinomycetaceae</taxon>
        <taxon>Actinomyces</taxon>
    </lineage>
</organism>
<dbReference type="KEGG" id="ahw:NCTC11636_01344"/>
<protein>
    <submittedName>
        <fullName evidence="1">Uncharacterized protein</fullName>
    </submittedName>
</protein>
<evidence type="ECO:0000313" key="2">
    <source>
        <dbReference type="Proteomes" id="UP000266895"/>
    </source>
</evidence>
<reference evidence="1 2" key="1">
    <citation type="submission" date="2018-12" db="EMBL/GenBank/DDBJ databases">
        <authorList>
            <consortium name="Pathogen Informatics"/>
        </authorList>
    </citation>
    <scope>NUCLEOTIDE SEQUENCE [LARGE SCALE GENOMIC DNA]</scope>
    <source>
        <strain evidence="1 2">NCTC11636</strain>
    </source>
</reference>
<name>A0A448HH32_9ACTO</name>